<proteinExistence type="predicted"/>
<gene>
    <name evidence="1" type="ORF">CEXT_508211</name>
</gene>
<protein>
    <submittedName>
        <fullName evidence="1">Uncharacterized protein</fullName>
    </submittedName>
</protein>
<comment type="caution">
    <text evidence="1">The sequence shown here is derived from an EMBL/GenBank/DDBJ whole genome shotgun (WGS) entry which is preliminary data.</text>
</comment>
<dbReference type="AlphaFoldDB" id="A0AAV4NV68"/>
<evidence type="ECO:0000313" key="1">
    <source>
        <dbReference type="EMBL" id="GIX88780.1"/>
    </source>
</evidence>
<name>A0AAV4NV68_CAEEX</name>
<evidence type="ECO:0000313" key="2">
    <source>
        <dbReference type="Proteomes" id="UP001054945"/>
    </source>
</evidence>
<keyword evidence="2" id="KW-1185">Reference proteome</keyword>
<organism evidence="1 2">
    <name type="scientific">Caerostris extrusa</name>
    <name type="common">Bark spider</name>
    <name type="synonym">Caerostris bankana</name>
    <dbReference type="NCBI Taxonomy" id="172846"/>
    <lineage>
        <taxon>Eukaryota</taxon>
        <taxon>Metazoa</taxon>
        <taxon>Ecdysozoa</taxon>
        <taxon>Arthropoda</taxon>
        <taxon>Chelicerata</taxon>
        <taxon>Arachnida</taxon>
        <taxon>Araneae</taxon>
        <taxon>Araneomorphae</taxon>
        <taxon>Entelegynae</taxon>
        <taxon>Araneoidea</taxon>
        <taxon>Araneidae</taxon>
        <taxon>Caerostris</taxon>
    </lineage>
</organism>
<reference evidence="1 2" key="1">
    <citation type="submission" date="2021-06" db="EMBL/GenBank/DDBJ databases">
        <title>Caerostris extrusa draft genome.</title>
        <authorList>
            <person name="Kono N."/>
            <person name="Arakawa K."/>
        </authorList>
    </citation>
    <scope>NUCLEOTIDE SEQUENCE [LARGE SCALE GENOMIC DNA]</scope>
</reference>
<accession>A0AAV4NV68</accession>
<dbReference type="Proteomes" id="UP001054945">
    <property type="component" value="Unassembled WGS sequence"/>
</dbReference>
<sequence length="139" mass="15299">MNLPVLSKSGYRKHEHKLLKVVTDVAKDSLCNAAKGVAENFNRNECGVSPLSSKSSPAGKSIRLGSYVFVLPYQQKTTKMHRNAEYAAFKKKFAYANATTKALLAKLESIGTYRTYFKIGEISTVEINGYYGDGSSKGF</sequence>
<dbReference type="EMBL" id="BPLR01021359">
    <property type="protein sequence ID" value="GIX88780.1"/>
    <property type="molecule type" value="Genomic_DNA"/>
</dbReference>